<evidence type="ECO:0000256" key="6">
    <source>
        <dbReference type="ARBA" id="ARBA00023136"/>
    </source>
</evidence>
<keyword evidence="4 7" id="KW-0812">Transmembrane</keyword>
<gene>
    <name evidence="8" type="ORF">ANI02nite_30850</name>
</gene>
<feature type="transmembrane region" description="Helical" evidence="7">
    <location>
        <begin position="309"/>
        <end position="326"/>
    </location>
</feature>
<keyword evidence="5 7" id="KW-1133">Transmembrane helix</keyword>
<keyword evidence="2" id="KW-0813">Transport</keyword>
<comment type="caution">
    <text evidence="8">The sequence shown here is derived from an EMBL/GenBank/DDBJ whole genome shotgun (WGS) entry which is preliminary data.</text>
</comment>
<organism evidence="8 9">
    <name type="scientific">Acetobacter nitrogenifigens DSM 23921 = NBRC 105050</name>
    <dbReference type="NCBI Taxonomy" id="1120919"/>
    <lineage>
        <taxon>Bacteria</taxon>
        <taxon>Pseudomonadati</taxon>
        <taxon>Pseudomonadota</taxon>
        <taxon>Alphaproteobacteria</taxon>
        <taxon>Acetobacterales</taxon>
        <taxon>Acetobacteraceae</taxon>
        <taxon>Acetobacter</taxon>
    </lineage>
</organism>
<dbReference type="STRING" id="1120919.GCA_000429165_03223"/>
<feature type="transmembrane region" description="Helical" evidence="7">
    <location>
        <begin position="191"/>
        <end position="211"/>
    </location>
</feature>
<proteinExistence type="predicted"/>
<dbReference type="PANTHER" id="PTHR23513">
    <property type="entry name" value="INTEGRAL MEMBRANE EFFLUX PROTEIN-RELATED"/>
    <property type="match status" value="1"/>
</dbReference>
<dbReference type="PANTHER" id="PTHR23513:SF9">
    <property type="entry name" value="ENTEROBACTIN EXPORTER ENTS"/>
    <property type="match status" value="1"/>
</dbReference>
<keyword evidence="6 7" id="KW-0472">Membrane</keyword>
<dbReference type="Gene3D" id="1.20.1250.20">
    <property type="entry name" value="MFS general substrate transporter like domains"/>
    <property type="match status" value="1"/>
</dbReference>
<feature type="transmembrane region" description="Helical" evidence="7">
    <location>
        <begin position="70"/>
        <end position="91"/>
    </location>
</feature>
<feature type="transmembrane region" description="Helical" evidence="7">
    <location>
        <begin position="127"/>
        <end position="145"/>
    </location>
</feature>
<name>A0A511XE85_9PROT</name>
<dbReference type="Proteomes" id="UP000321635">
    <property type="component" value="Unassembled WGS sequence"/>
</dbReference>
<reference evidence="8 9" key="1">
    <citation type="submission" date="2019-07" db="EMBL/GenBank/DDBJ databases">
        <title>Whole genome shotgun sequence of Acetobacter nitrogenifigens NBRC 105050.</title>
        <authorList>
            <person name="Hosoyama A."/>
            <person name="Uohara A."/>
            <person name="Ohji S."/>
            <person name="Ichikawa N."/>
        </authorList>
    </citation>
    <scope>NUCLEOTIDE SEQUENCE [LARGE SCALE GENOMIC DNA]</scope>
    <source>
        <strain evidence="8 9">NBRC 105050</strain>
    </source>
</reference>
<keyword evidence="3" id="KW-1003">Cell membrane</keyword>
<evidence type="ECO:0000256" key="5">
    <source>
        <dbReference type="ARBA" id="ARBA00022989"/>
    </source>
</evidence>
<keyword evidence="9" id="KW-1185">Reference proteome</keyword>
<dbReference type="InterPro" id="IPR036259">
    <property type="entry name" value="MFS_trans_sf"/>
</dbReference>
<dbReference type="CDD" id="cd06173">
    <property type="entry name" value="MFS_MefA_like"/>
    <property type="match status" value="1"/>
</dbReference>
<dbReference type="InterPro" id="IPR010290">
    <property type="entry name" value="TM_effector"/>
</dbReference>
<accession>A0A511XE85</accession>
<dbReference type="SUPFAM" id="SSF103473">
    <property type="entry name" value="MFS general substrate transporter"/>
    <property type="match status" value="1"/>
</dbReference>
<feature type="transmembrane region" description="Helical" evidence="7">
    <location>
        <begin position="245"/>
        <end position="268"/>
    </location>
</feature>
<evidence type="ECO:0000256" key="4">
    <source>
        <dbReference type="ARBA" id="ARBA00022692"/>
    </source>
</evidence>
<dbReference type="AlphaFoldDB" id="A0A511XE85"/>
<dbReference type="EMBL" id="BJYF01000029">
    <property type="protein sequence ID" value="GEN61201.1"/>
    <property type="molecule type" value="Genomic_DNA"/>
</dbReference>
<comment type="subcellular location">
    <subcellularLocation>
        <location evidence="1">Cell membrane</location>
        <topology evidence="1">Multi-pass membrane protein</topology>
    </subcellularLocation>
</comment>
<sequence>MPYVTLGPDMRRQGAVGQGAPTFREIMSASSVLKQPGLIAYLISRNVSAFASQVQAVTVGWQIYALTHSAAALGFVGLAQFAPMMALVFPAGHVVDQHDRRRIVIFCQFIEMCAAFAIMTATWTGALAPWGIYALVAVFGACRAFEMPAQQTFLPSLVSASDFPRASAISSSLFQVVSIVGPSLGGVLYGLGPAVCYLVCGSAFAIAMLSTTRLQLRFPARARQPLSLVSVFGGINFLRRKPAMLGAISMDLFAVLLGGATALLPLYADNILHAGPFGLGLLRAAPALGAVMMAAAMARHPLKRNAGRIMFLSVAIFGVATIAFGLSRSVPLSVVALMVLGAADVISMVVRDALVQLGTPDEMRGRVSAVNMLFIGSSNQLGEFESGMLASAVGAVPAVVIGGVGTLVVTVLWMRWFPQLAALDRLDTITAD</sequence>
<evidence type="ECO:0000313" key="9">
    <source>
        <dbReference type="Proteomes" id="UP000321635"/>
    </source>
</evidence>
<evidence type="ECO:0000256" key="2">
    <source>
        <dbReference type="ARBA" id="ARBA00022448"/>
    </source>
</evidence>
<feature type="transmembrane region" description="Helical" evidence="7">
    <location>
        <begin position="388"/>
        <end position="413"/>
    </location>
</feature>
<evidence type="ECO:0000256" key="1">
    <source>
        <dbReference type="ARBA" id="ARBA00004651"/>
    </source>
</evidence>
<protein>
    <submittedName>
        <fullName evidence="8">MFS transporter</fullName>
    </submittedName>
</protein>
<dbReference type="GO" id="GO:0005886">
    <property type="term" value="C:plasma membrane"/>
    <property type="evidence" value="ECO:0007669"/>
    <property type="project" value="UniProtKB-SubCell"/>
</dbReference>
<evidence type="ECO:0000313" key="8">
    <source>
        <dbReference type="EMBL" id="GEN61201.1"/>
    </source>
</evidence>
<dbReference type="Pfam" id="PF05977">
    <property type="entry name" value="MFS_3"/>
    <property type="match status" value="1"/>
</dbReference>
<evidence type="ECO:0000256" key="3">
    <source>
        <dbReference type="ARBA" id="ARBA00022475"/>
    </source>
</evidence>
<evidence type="ECO:0000256" key="7">
    <source>
        <dbReference type="SAM" id="Phobius"/>
    </source>
</evidence>
<feature type="transmembrane region" description="Helical" evidence="7">
    <location>
        <begin position="274"/>
        <end position="297"/>
    </location>
</feature>